<dbReference type="AlphaFoldDB" id="A0AAD7X9V5"/>
<dbReference type="Gene3D" id="3.30.460.40">
    <property type="match status" value="1"/>
</dbReference>
<proteinExistence type="predicted"/>
<protein>
    <recommendedName>
        <fullName evidence="3">Nucleotidyltransferase</fullName>
    </recommendedName>
</protein>
<evidence type="ECO:0000313" key="2">
    <source>
        <dbReference type="Proteomes" id="UP001215151"/>
    </source>
</evidence>
<sequence>MSLPTASEILDVAGIAIAAFESQGLRCCLMGSVASYMYGVPREPNDADIVVLSTMYSQEDLKQMLVRLNKQFFLVRSRNPRATYRVLWSRIPGTPKRCKVDILIPGVLNVPAVPYRYVVMKRRANRTLPVMPPVPQLLLKLQGWADHKASPRKDMREKCYLDVHDIDGLLEKLQQMRISIDSEDVKWVPKSMFTAATETLKKYIISASPATVYDWRALGFTVADRTAALRN</sequence>
<reference evidence="1" key="1">
    <citation type="submission" date="2022-11" db="EMBL/GenBank/DDBJ databases">
        <title>Genome Sequence of Cubamyces cubensis.</title>
        <authorList>
            <person name="Buettner E."/>
        </authorList>
    </citation>
    <scope>NUCLEOTIDE SEQUENCE</scope>
    <source>
        <strain evidence="1">MPL-01</strain>
    </source>
</reference>
<evidence type="ECO:0000313" key="1">
    <source>
        <dbReference type="EMBL" id="KAJ8474567.1"/>
    </source>
</evidence>
<dbReference type="EMBL" id="JAPEVG010000184">
    <property type="protein sequence ID" value="KAJ8474567.1"/>
    <property type="molecule type" value="Genomic_DNA"/>
</dbReference>
<organism evidence="1 2">
    <name type="scientific">Trametes cubensis</name>
    <dbReference type="NCBI Taxonomy" id="1111947"/>
    <lineage>
        <taxon>Eukaryota</taxon>
        <taxon>Fungi</taxon>
        <taxon>Dikarya</taxon>
        <taxon>Basidiomycota</taxon>
        <taxon>Agaricomycotina</taxon>
        <taxon>Agaricomycetes</taxon>
        <taxon>Polyporales</taxon>
        <taxon>Polyporaceae</taxon>
        <taxon>Trametes</taxon>
    </lineage>
</organism>
<accession>A0AAD7X9V5</accession>
<evidence type="ECO:0008006" key="3">
    <source>
        <dbReference type="Google" id="ProtNLM"/>
    </source>
</evidence>
<dbReference type="SUPFAM" id="SSF81301">
    <property type="entry name" value="Nucleotidyltransferase"/>
    <property type="match status" value="1"/>
</dbReference>
<name>A0AAD7X9V5_9APHY</name>
<comment type="caution">
    <text evidence="1">The sequence shown here is derived from an EMBL/GenBank/DDBJ whole genome shotgun (WGS) entry which is preliminary data.</text>
</comment>
<gene>
    <name evidence="1" type="ORF">ONZ51_g7127</name>
</gene>
<dbReference type="Proteomes" id="UP001215151">
    <property type="component" value="Unassembled WGS sequence"/>
</dbReference>
<dbReference type="InterPro" id="IPR043519">
    <property type="entry name" value="NT_sf"/>
</dbReference>
<keyword evidence="2" id="KW-1185">Reference proteome</keyword>